<gene>
    <name evidence="1" type="ORF">DIZ80_10465</name>
</gene>
<comment type="caution">
    <text evidence="1">The sequence shown here is derived from an EMBL/GenBank/DDBJ whole genome shotgun (WGS) entry which is preliminary data.</text>
</comment>
<dbReference type="PROSITE" id="PS51257">
    <property type="entry name" value="PROKAR_LIPOPROTEIN"/>
    <property type="match status" value="1"/>
</dbReference>
<evidence type="ECO:0000313" key="1">
    <source>
        <dbReference type="EMBL" id="RDH82694.1"/>
    </source>
</evidence>
<reference evidence="1 2" key="1">
    <citation type="journal article" date="2018" name="ISME J.">
        <title>Endosymbiont genomes yield clues of tubeworm success.</title>
        <authorList>
            <person name="Li Y."/>
            <person name="Liles M.R."/>
            <person name="Halanych K.M."/>
        </authorList>
    </citation>
    <scope>NUCLEOTIDE SEQUENCE [LARGE SCALE GENOMIC DNA]</scope>
    <source>
        <strain evidence="1">A1464</strain>
    </source>
</reference>
<dbReference type="AlphaFoldDB" id="A0A370DE89"/>
<sequence>MLKSTITYLAIMLPLISGCQPVGPINHKTTYDGITDPLFDLKSTRTIGLVTGYWTEEGKKLGVDGLIEKTLLAYCKTELENRGYIVHFIPLKNLHHIDGGKQINVRDLKNYPDLILTVAFIESQMKVTVPGQAYSGVYLGQYGGSGWSGGHESYDVPYWELGIKPILWTGAPKYNHQVWRGTVYRTRPIKDFNDQAQNMIENLFLSKFPKISK</sequence>
<dbReference type="Proteomes" id="UP000254266">
    <property type="component" value="Unassembled WGS sequence"/>
</dbReference>
<accession>A0A370DE89</accession>
<proteinExistence type="predicted"/>
<protein>
    <submittedName>
        <fullName evidence="1">Uncharacterized protein</fullName>
    </submittedName>
</protein>
<dbReference type="Gene3D" id="3.30.160.670">
    <property type="match status" value="1"/>
</dbReference>
<evidence type="ECO:0000313" key="2">
    <source>
        <dbReference type="Proteomes" id="UP000254266"/>
    </source>
</evidence>
<keyword evidence="2" id="KW-1185">Reference proteome</keyword>
<organism evidence="1 2">
    <name type="scientific">endosymbiont of Galathealinum brachiosum</name>
    <dbReference type="NCBI Taxonomy" id="2200906"/>
    <lineage>
        <taxon>Bacteria</taxon>
        <taxon>Pseudomonadati</taxon>
        <taxon>Pseudomonadota</taxon>
        <taxon>Gammaproteobacteria</taxon>
        <taxon>sulfur-oxidizing symbionts</taxon>
    </lineage>
</organism>
<name>A0A370DE89_9GAMM</name>
<dbReference type="EMBL" id="QFXC01000011">
    <property type="protein sequence ID" value="RDH82694.1"/>
    <property type="molecule type" value="Genomic_DNA"/>
</dbReference>